<evidence type="ECO:0000256" key="3">
    <source>
        <dbReference type="ARBA" id="ARBA00022840"/>
    </source>
</evidence>
<dbReference type="GO" id="GO:0005524">
    <property type="term" value="F:ATP binding"/>
    <property type="evidence" value="ECO:0007669"/>
    <property type="project" value="UniProtKB-KW"/>
</dbReference>
<dbReference type="GO" id="GO:0016887">
    <property type="term" value="F:ATP hydrolysis activity"/>
    <property type="evidence" value="ECO:0007669"/>
    <property type="project" value="InterPro"/>
</dbReference>
<keyword evidence="7" id="KW-1185">Reference proteome</keyword>
<proteinExistence type="predicted"/>
<accession>A0A507SV10</accession>
<dbReference type="Pfam" id="PF00005">
    <property type="entry name" value="ABC_tran"/>
    <property type="match status" value="1"/>
</dbReference>
<dbReference type="RefSeq" id="WP_141483753.1">
    <property type="nucleotide sequence ID" value="NZ_SMDN01000003.1"/>
</dbReference>
<evidence type="ECO:0000259" key="5">
    <source>
        <dbReference type="PROSITE" id="PS50893"/>
    </source>
</evidence>
<name>A0A507SV10_9BACT</name>
<dbReference type="GO" id="GO:0035435">
    <property type="term" value="P:phosphate ion transmembrane transport"/>
    <property type="evidence" value="ECO:0007669"/>
    <property type="project" value="InterPro"/>
</dbReference>
<dbReference type="Gene3D" id="3.40.50.300">
    <property type="entry name" value="P-loop containing nucleotide triphosphate hydrolases"/>
    <property type="match status" value="1"/>
</dbReference>
<dbReference type="OrthoDB" id="9802185at2"/>
<organism evidence="6 7">
    <name type="scientific">Mycoplasmopsis mucosicanis</name>
    <dbReference type="NCBI Taxonomy" id="458208"/>
    <lineage>
        <taxon>Bacteria</taxon>
        <taxon>Bacillati</taxon>
        <taxon>Mycoplasmatota</taxon>
        <taxon>Mycoplasmoidales</taxon>
        <taxon>Metamycoplasmataceae</taxon>
        <taxon>Mycoplasmopsis</taxon>
    </lineage>
</organism>
<dbReference type="GO" id="GO:0016020">
    <property type="term" value="C:membrane"/>
    <property type="evidence" value="ECO:0007669"/>
    <property type="project" value="InterPro"/>
</dbReference>
<evidence type="ECO:0000256" key="1">
    <source>
        <dbReference type="ARBA" id="ARBA00022448"/>
    </source>
</evidence>
<dbReference type="SUPFAM" id="SSF52540">
    <property type="entry name" value="P-loop containing nucleoside triphosphate hydrolases"/>
    <property type="match status" value="1"/>
</dbReference>
<keyword evidence="2" id="KW-0547">Nucleotide-binding</keyword>
<evidence type="ECO:0000256" key="2">
    <source>
        <dbReference type="ARBA" id="ARBA00022741"/>
    </source>
</evidence>
<dbReference type="InterPro" id="IPR027417">
    <property type="entry name" value="P-loop_NTPase"/>
</dbReference>
<protein>
    <submittedName>
        <fullName evidence="6">Phosphate ABC transporter ATP-binding protein</fullName>
    </submittedName>
</protein>
<feature type="domain" description="ABC transporter" evidence="5">
    <location>
        <begin position="6"/>
        <end position="268"/>
    </location>
</feature>
<dbReference type="PROSITE" id="PS00211">
    <property type="entry name" value="ABC_TRANSPORTER_1"/>
    <property type="match status" value="1"/>
</dbReference>
<comment type="caution">
    <text evidence="6">The sequence shown here is derived from an EMBL/GenBank/DDBJ whole genome shotgun (WGS) entry which is preliminary data.</text>
</comment>
<dbReference type="InterPro" id="IPR003439">
    <property type="entry name" value="ABC_transporter-like_ATP-bd"/>
</dbReference>
<dbReference type="InterPro" id="IPR005670">
    <property type="entry name" value="PstB-like"/>
</dbReference>
<evidence type="ECO:0000256" key="4">
    <source>
        <dbReference type="ARBA" id="ARBA00023136"/>
    </source>
</evidence>
<sequence>MSKHIFEIRNFSFFYPENKQALKNININIEENKVTAFIGPSGCGKSTLLRCFNMMNAEIDGVFMQGDLLFRGFNIVKNKQNWLQRLKQIFRKKSKSSNYISRIELRTKVGMVFQKPAIFPMSIFENVAYGLKSNGIKDKEQIKKIVKESLQKAALWEEVKNRLHDNAEGLSGGQQQRLCIARAIALSPDVLLMDEPTSALDPIATTKVEELIASLSGQYTIIIITHSMQQAARISDNTAFFYKGELIEYNTTEKMFTRPKVELTSDYINGKME</sequence>
<keyword evidence="3 6" id="KW-0067">ATP-binding</keyword>
<gene>
    <name evidence="6" type="ORF">E1I18_01025</name>
</gene>
<dbReference type="InterPro" id="IPR017871">
    <property type="entry name" value="ABC_transporter-like_CS"/>
</dbReference>
<evidence type="ECO:0000313" key="7">
    <source>
        <dbReference type="Proteomes" id="UP000320801"/>
    </source>
</evidence>
<dbReference type="CDD" id="cd03260">
    <property type="entry name" value="ABC_PstB_phosphate_transporter"/>
    <property type="match status" value="1"/>
</dbReference>
<evidence type="ECO:0000313" key="6">
    <source>
        <dbReference type="EMBL" id="TQC54024.1"/>
    </source>
</evidence>
<dbReference type="PANTHER" id="PTHR43423:SF1">
    <property type="entry name" value="ABC TRANSPORTER I FAMILY MEMBER 17"/>
    <property type="match status" value="1"/>
</dbReference>
<dbReference type="InterPro" id="IPR003593">
    <property type="entry name" value="AAA+_ATPase"/>
</dbReference>
<dbReference type="SMART" id="SM00382">
    <property type="entry name" value="AAA"/>
    <property type="match status" value="1"/>
</dbReference>
<dbReference type="EMBL" id="SMDN01000003">
    <property type="protein sequence ID" value="TQC54024.1"/>
    <property type="molecule type" value="Genomic_DNA"/>
</dbReference>
<dbReference type="PANTHER" id="PTHR43423">
    <property type="entry name" value="ABC TRANSPORTER I FAMILY MEMBER 17"/>
    <property type="match status" value="1"/>
</dbReference>
<keyword evidence="1" id="KW-0813">Transport</keyword>
<dbReference type="GO" id="GO:0005315">
    <property type="term" value="F:phosphate transmembrane transporter activity"/>
    <property type="evidence" value="ECO:0007669"/>
    <property type="project" value="InterPro"/>
</dbReference>
<keyword evidence="4" id="KW-0472">Membrane</keyword>
<reference evidence="6 7" key="1">
    <citation type="submission" date="2019-03" db="EMBL/GenBank/DDBJ databases">
        <title>Characterization of a novel Mycoplasma cynos real-time PCR assay.</title>
        <authorList>
            <person name="Tallmadge R.L."/>
            <person name="Mitchell P.K."/>
            <person name="Goodman L."/>
        </authorList>
    </citation>
    <scope>NUCLEOTIDE SEQUENCE [LARGE SCALE GENOMIC DNA]</scope>
    <source>
        <strain evidence="6 7">1642</strain>
    </source>
</reference>
<dbReference type="PROSITE" id="PS50893">
    <property type="entry name" value="ABC_TRANSPORTER_2"/>
    <property type="match status" value="1"/>
</dbReference>
<dbReference type="AlphaFoldDB" id="A0A507SV10"/>
<dbReference type="Proteomes" id="UP000320801">
    <property type="component" value="Unassembled WGS sequence"/>
</dbReference>